<feature type="region of interest" description="Disordered" evidence="1">
    <location>
        <begin position="134"/>
        <end position="162"/>
    </location>
</feature>
<dbReference type="EMBL" id="RWGY01000825">
    <property type="protein sequence ID" value="TVT98647.1"/>
    <property type="molecule type" value="Genomic_DNA"/>
</dbReference>
<evidence type="ECO:0000256" key="1">
    <source>
        <dbReference type="SAM" id="MobiDB-lite"/>
    </source>
</evidence>
<name>A0A5J9SHA9_9POAL</name>
<protein>
    <recommendedName>
        <fullName evidence="2">Micro-fibrillar-associated protein 1 C-terminal domain-containing protein</fullName>
    </recommendedName>
</protein>
<dbReference type="Pfam" id="PF06991">
    <property type="entry name" value="MFAP1"/>
    <property type="match status" value="1"/>
</dbReference>
<feature type="non-terminal residue" evidence="3">
    <location>
        <position position="1"/>
    </location>
</feature>
<accession>A0A5J9SHA9</accession>
<evidence type="ECO:0000313" key="4">
    <source>
        <dbReference type="Proteomes" id="UP000324897"/>
    </source>
</evidence>
<dbReference type="Gramene" id="TVT98647">
    <property type="protein sequence ID" value="TVT98647"/>
    <property type="gene ID" value="EJB05_56020"/>
</dbReference>
<proteinExistence type="predicted"/>
<dbReference type="AlphaFoldDB" id="A0A5J9SHA9"/>
<dbReference type="InterPro" id="IPR033194">
    <property type="entry name" value="MFAP1"/>
</dbReference>
<comment type="caution">
    <text evidence="3">The sequence shown here is derived from an EMBL/GenBank/DDBJ whole genome shotgun (WGS) entry which is preliminary data.</text>
</comment>
<feature type="region of interest" description="Disordered" evidence="1">
    <location>
        <begin position="263"/>
        <end position="303"/>
    </location>
</feature>
<feature type="compositionally biased region" description="Basic and acidic residues" evidence="1">
    <location>
        <begin position="263"/>
        <end position="291"/>
    </location>
</feature>
<gene>
    <name evidence="3" type="ORF">EJB05_56020</name>
</gene>
<dbReference type="PANTHER" id="PTHR15327">
    <property type="entry name" value="MICROFIBRIL-ASSOCIATED PROTEIN"/>
    <property type="match status" value="1"/>
</dbReference>
<keyword evidence="4" id="KW-1185">Reference proteome</keyword>
<reference evidence="3 4" key="1">
    <citation type="journal article" date="2019" name="Sci. Rep.">
        <title>A high-quality genome of Eragrostis curvula grass provides insights into Poaceae evolution and supports new strategies to enhance forage quality.</title>
        <authorList>
            <person name="Carballo J."/>
            <person name="Santos B.A.C.M."/>
            <person name="Zappacosta D."/>
            <person name="Garbus I."/>
            <person name="Selva J.P."/>
            <person name="Gallo C.A."/>
            <person name="Diaz A."/>
            <person name="Albertini E."/>
            <person name="Caccamo M."/>
            <person name="Echenique V."/>
        </authorList>
    </citation>
    <scope>NUCLEOTIDE SEQUENCE [LARGE SCALE GENOMIC DNA]</scope>
    <source>
        <strain evidence="4">cv. Victoria</strain>
        <tissue evidence="3">Leaf</tissue>
    </source>
</reference>
<organism evidence="3 4">
    <name type="scientific">Eragrostis curvula</name>
    <name type="common">weeping love grass</name>
    <dbReference type="NCBI Taxonomy" id="38414"/>
    <lineage>
        <taxon>Eukaryota</taxon>
        <taxon>Viridiplantae</taxon>
        <taxon>Streptophyta</taxon>
        <taxon>Embryophyta</taxon>
        <taxon>Tracheophyta</taxon>
        <taxon>Spermatophyta</taxon>
        <taxon>Magnoliopsida</taxon>
        <taxon>Liliopsida</taxon>
        <taxon>Poales</taxon>
        <taxon>Poaceae</taxon>
        <taxon>PACMAD clade</taxon>
        <taxon>Chloridoideae</taxon>
        <taxon>Eragrostideae</taxon>
        <taxon>Eragrostidinae</taxon>
        <taxon>Eragrostis</taxon>
    </lineage>
</organism>
<evidence type="ECO:0000313" key="3">
    <source>
        <dbReference type="EMBL" id="TVT98647.1"/>
    </source>
</evidence>
<sequence length="386" mass="45241">MSVAAGVSDSAIAVRDKLRGKIGQARVKRYWPGQAPDWAGHRDDDGHHDLPFIAATLDQAFPRPGDRDDSAAVRNALRADHRRIRHAEVVSTATVVEERSEAEVVPPADDEDDEEVLEQRRRRIRERRLQLERGEEELLPQEAEEEETAAEEEESECEADSEDEVMCVAVVKPVFVQKSQRDTVAEREWIMEEKRQLEELVKKRMEERKVETRRIVVEVIMKEQIERTQSKEAATMDIDTDDELNAEDEYEAWKNREVSRIKKDREARSTEKGETEMVRKMTEQEREERQRTTPMHHAKPRHKRKFLQKYYHHGAFFQEKPDDGRQTFGLDDVYLRDFSEATGEDKMNKSILPKVMQVKKFGRRSRPKWTHLANEDTTHWSIPYVV</sequence>
<dbReference type="Proteomes" id="UP000324897">
    <property type="component" value="Unassembled WGS sequence"/>
</dbReference>
<dbReference type="InterPro" id="IPR009730">
    <property type="entry name" value="MFAP1_C"/>
</dbReference>
<evidence type="ECO:0000259" key="2">
    <source>
        <dbReference type="Pfam" id="PF06991"/>
    </source>
</evidence>
<feature type="compositionally biased region" description="Basic residues" evidence="1">
    <location>
        <begin position="294"/>
        <end position="303"/>
    </location>
</feature>
<feature type="region of interest" description="Disordered" evidence="1">
    <location>
        <begin position="98"/>
        <end position="117"/>
    </location>
</feature>
<dbReference type="OrthoDB" id="782526at2759"/>
<feature type="domain" description="Micro-fibrillar-associated protein 1 C-terminal" evidence="2">
    <location>
        <begin position="160"/>
        <end position="377"/>
    </location>
</feature>